<keyword evidence="3" id="KW-1185">Reference proteome</keyword>
<dbReference type="EMBL" id="VSRR010000958">
    <property type="protein sequence ID" value="MPC21267.1"/>
    <property type="molecule type" value="Genomic_DNA"/>
</dbReference>
<evidence type="ECO:0000256" key="1">
    <source>
        <dbReference type="SAM" id="MobiDB-lite"/>
    </source>
</evidence>
<accession>A0A5B7DJA7</accession>
<gene>
    <name evidence="2" type="ORF">E2C01_014248</name>
</gene>
<feature type="region of interest" description="Disordered" evidence="1">
    <location>
        <begin position="91"/>
        <end position="129"/>
    </location>
</feature>
<sequence>MAPGKPSPLVFRNTALSPRLVSKATEKMDQIPTKYGLRQDTEETLTLPSLGASQGSITARIRLGSAALGSGNHLLQTHPSLFSRRVIVHHPTDLPTDRPDLKIKENWSRATKSTLSSPSGLKKLAKRMQ</sequence>
<dbReference type="AlphaFoldDB" id="A0A5B7DJA7"/>
<protein>
    <submittedName>
        <fullName evidence="2">Uncharacterized protein</fullName>
    </submittedName>
</protein>
<feature type="compositionally biased region" description="Polar residues" evidence="1">
    <location>
        <begin position="108"/>
        <end position="119"/>
    </location>
</feature>
<evidence type="ECO:0000313" key="3">
    <source>
        <dbReference type="Proteomes" id="UP000324222"/>
    </source>
</evidence>
<name>A0A5B7DJA7_PORTR</name>
<dbReference type="Proteomes" id="UP000324222">
    <property type="component" value="Unassembled WGS sequence"/>
</dbReference>
<evidence type="ECO:0000313" key="2">
    <source>
        <dbReference type="EMBL" id="MPC21267.1"/>
    </source>
</evidence>
<proteinExistence type="predicted"/>
<feature type="compositionally biased region" description="Basic and acidic residues" evidence="1">
    <location>
        <begin position="91"/>
        <end position="107"/>
    </location>
</feature>
<organism evidence="2 3">
    <name type="scientific">Portunus trituberculatus</name>
    <name type="common">Swimming crab</name>
    <name type="synonym">Neptunus trituberculatus</name>
    <dbReference type="NCBI Taxonomy" id="210409"/>
    <lineage>
        <taxon>Eukaryota</taxon>
        <taxon>Metazoa</taxon>
        <taxon>Ecdysozoa</taxon>
        <taxon>Arthropoda</taxon>
        <taxon>Crustacea</taxon>
        <taxon>Multicrustacea</taxon>
        <taxon>Malacostraca</taxon>
        <taxon>Eumalacostraca</taxon>
        <taxon>Eucarida</taxon>
        <taxon>Decapoda</taxon>
        <taxon>Pleocyemata</taxon>
        <taxon>Brachyura</taxon>
        <taxon>Eubrachyura</taxon>
        <taxon>Portunoidea</taxon>
        <taxon>Portunidae</taxon>
        <taxon>Portuninae</taxon>
        <taxon>Portunus</taxon>
    </lineage>
</organism>
<reference evidence="2 3" key="1">
    <citation type="submission" date="2019-05" db="EMBL/GenBank/DDBJ databases">
        <title>Another draft genome of Portunus trituberculatus and its Hox gene families provides insights of decapod evolution.</title>
        <authorList>
            <person name="Jeong J.-H."/>
            <person name="Song I."/>
            <person name="Kim S."/>
            <person name="Choi T."/>
            <person name="Kim D."/>
            <person name="Ryu S."/>
            <person name="Kim W."/>
        </authorList>
    </citation>
    <scope>NUCLEOTIDE SEQUENCE [LARGE SCALE GENOMIC DNA]</scope>
    <source>
        <tissue evidence="2">Muscle</tissue>
    </source>
</reference>
<comment type="caution">
    <text evidence="2">The sequence shown here is derived from an EMBL/GenBank/DDBJ whole genome shotgun (WGS) entry which is preliminary data.</text>
</comment>